<dbReference type="InterPro" id="IPR043426">
    <property type="entry name" value="MltB-like"/>
</dbReference>
<gene>
    <name evidence="4" type="primary">mltB</name>
    <name evidence="4" type="ORF">OQ287_04740</name>
</gene>
<dbReference type="EMBL" id="JAPIVE010000001">
    <property type="protein sequence ID" value="MCX2523539.1"/>
    <property type="molecule type" value="Genomic_DNA"/>
</dbReference>
<dbReference type="NCBIfam" id="TIGR02282">
    <property type="entry name" value="MltB"/>
    <property type="match status" value="1"/>
</dbReference>
<dbReference type="InterPro" id="IPR011757">
    <property type="entry name" value="Lytic_transglycosylase_MltB"/>
</dbReference>
<evidence type="ECO:0000313" key="4">
    <source>
        <dbReference type="EMBL" id="MCX2523539.1"/>
    </source>
</evidence>
<dbReference type="PANTHER" id="PTHR30163:SF9">
    <property type="entry name" value="MEMBRANE-BOUND LYTIC MUREIN TRANSGLYCOSYLASE B"/>
    <property type="match status" value="1"/>
</dbReference>
<dbReference type="Gene3D" id="1.10.530.10">
    <property type="match status" value="1"/>
</dbReference>
<comment type="caution">
    <text evidence="4">The sequence shown here is derived from an EMBL/GenBank/DDBJ whole genome shotgun (WGS) entry which is preliminary data.</text>
</comment>
<evidence type="ECO:0000256" key="1">
    <source>
        <dbReference type="PIRSR" id="PIRSR611757-1"/>
    </source>
</evidence>
<keyword evidence="5" id="KW-1185">Reference proteome</keyword>
<dbReference type="GO" id="GO:0009253">
    <property type="term" value="P:peptidoglycan catabolic process"/>
    <property type="evidence" value="ECO:0007669"/>
    <property type="project" value="TreeGrafter"/>
</dbReference>
<evidence type="ECO:0000259" key="3">
    <source>
        <dbReference type="Pfam" id="PF13406"/>
    </source>
</evidence>
<proteinExistence type="predicted"/>
<reference evidence="4" key="1">
    <citation type="submission" date="2022-11" db="EMBL/GenBank/DDBJ databases">
        <title>Larsenimonas rhizosphaerae sp. nov., isolated from a tidal mudflat.</title>
        <authorList>
            <person name="Lee S.D."/>
            <person name="Kim I.S."/>
        </authorList>
    </citation>
    <scope>NUCLEOTIDE SEQUENCE</scope>
    <source>
        <strain evidence="4">GH2-1</strain>
    </source>
</reference>
<dbReference type="CDD" id="cd13399">
    <property type="entry name" value="Slt35-like"/>
    <property type="match status" value="1"/>
</dbReference>
<dbReference type="PANTHER" id="PTHR30163">
    <property type="entry name" value="MEMBRANE-BOUND LYTIC MUREIN TRANSGLYCOSYLASE B"/>
    <property type="match status" value="1"/>
</dbReference>
<sequence length="342" mass="37503">MALHAVKGKGLVTGCLAISLGIFSSGAMAAGEFDPVDHPEVRAMIDSLDAKGLDRSKLIQVMQNAELKQSIIKAMTRPAERHLRWDEYRNIFIQPKRAQAGAAFIEKYHDAMMRAQQEYGVPPEIIAAIIGVETSYGGNKGSYRVIDALSTLAFEFPRRADFFRKELEAYLDITLNQGLDPLALKGSYAGAMGYPQFMPTSYQAYAVDFNGDGIKDLWNEPEDAIGSVASYFSRHHWQSGEPIYIDATGPMTPPGAIAFNQVSKGTSTTIAALEQAGIKADGALPSNTSVLPVALDFEDGHTRYVLGMPNFYVITRYNHSHLYAMAVTTLAEHIKDVMAQEK</sequence>
<dbReference type="InterPro" id="IPR023346">
    <property type="entry name" value="Lysozyme-like_dom_sf"/>
</dbReference>
<evidence type="ECO:0000313" key="5">
    <source>
        <dbReference type="Proteomes" id="UP001165678"/>
    </source>
</evidence>
<dbReference type="Proteomes" id="UP001165678">
    <property type="component" value="Unassembled WGS sequence"/>
</dbReference>
<protein>
    <submittedName>
        <fullName evidence="4">Lytic murein transglycosylase B</fullName>
    </submittedName>
</protein>
<organism evidence="4 5">
    <name type="scientific">Larsenimonas rhizosphaerae</name>
    <dbReference type="NCBI Taxonomy" id="2944682"/>
    <lineage>
        <taxon>Bacteria</taxon>
        <taxon>Pseudomonadati</taxon>
        <taxon>Pseudomonadota</taxon>
        <taxon>Gammaproteobacteria</taxon>
        <taxon>Oceanospirillales</taxon>
        <taxon>Halomonadaceae</taxon>
        <taxon>Larsenimonas</taxon>
    </lineage>
</organism>
<dbReference type="Pfam" id="PF13406">
    <property type="entry name" value="SLT_2"/>
    <property type="match status" value="1"/>
</dbReference>
<feature type="domain" description="Transglycosylase SLT" evidence="3">
    <location>
        <begin position="39"/>
        <end position="332"/>
    </location>
</feature>
<dbReference type="RefSeq" id="WP_265895721.1">
    <property type="nucleotide sequence ID" value="NZ_JAPIVE010000001.1"/>
</dbReference>
<dbReference type="Gene3D" id="1.10.8.350">
    <property type="entry name" value="Bacterial muramidase"/>
    <property type="match status" value="1"/>
</dbReference>
<feature type="chain" id="PRO_5041452020" evidence="2">
    <location>
        <begin position="30"/>
        <end position="342"/>
    </location>
</feature>
<evidence type="ECO:0000256" key="2">
    <source>
        <dbReference type="SAM" id="SignalP"/>
    </source>
</evidence>
<dbReference type="FunFam" id="1.10.8.350:FF:000001">
    <property type="entry name" value="Lytic murein transglycosylase B"/>
    <property type="match status" value="1"/>
</dbReference>
<dbReference type="GO" id="GO:0008933">
    <property type="term" value="F:peptidoglycan lytic transglycosylase activity"/>
    <property type="evidence" value="ECO:0007669"/>
    <property type="project" value="TreeGrafter"/>
</dbReference>
<name>A0AA41ZDZ6_9GAMM</name>
<feature type="signal peptide" evidence="2">
    <location>
        <begin position="1"/>
        <end position="29"/>
    </location>
</feature>
<feature type="active site" evidence="1">
    <location>
        <position position="133"/>
    </location>
</feature>
<dbReference type="SUPFAM" id="SSF53955">
    <property type="entry name" value="Lysozyme-like"/>
    <property type="match status" value="1"/>
</dbReference>
<keyword evidence="2" id="KW-0732">Signal</keyword>
<dbReference type="AlphaFoldDB" id="A0AA41ZDZ6"/>
<accession>A0AA41ZDZ6</accession>
<dbReference type="InterPro" id="IPR031304">
    <property type="entry name" value="SLT_2"/>
</dbReference>